<comment type="caution">
    <text evidence="1">The sequence shown here is derived from an EMBL/GenBank/DDBJ whole genome shotgun (WGS) entry which is preliminary data.</text>
</comment>
<evidence type="ECO:0000313" key="1">
    <source>
        <dbReference type="EMBL" id="PZM14422.1"/>
    </source>
</evidence>
<gene>
    <name evidence="1" type="ORF">CPY51_11610</name>
</gene>
<name>A0A2W4CNZ8_9HYPH</name>
<dbReference type="AlphaFoldDB" id="A0A2W4CNZ8"/>
<organism evidence="1 2">
    <name type="scientific">Rhizobium tubonense</name>
    <dbReference type="NCBI Taxonomy" id="484088"/>
    <lineage>
        <taxon>Bacteria</taxon>
        <taxon>Pseudomonadati</taxon>
        <taxon>Pseudomonadota</taxon>
        <taxon>Alphaproteobacteria</taxon>
        <taxon>Hyphomicrobiales</taxon>
        <taxon>Rhizobiaceae</taxon>
        <taxon>Rhizobium/Agrobacterium group</taxon>
        <taxon>Rhizobium</taxon>
    </lineage>
</organism>
<dbReference type="OrthoDB" id="8400059at2"/>
<proteinExistence type="predicted"/>
<keyword evidence="2" id="KW-1185">Reference proteome</keyword>
<reference evidence="1 2" key="1">
    <citation type="journal article" date="2018" name="Sci. Rep.">
        <title>Rhizobium tumorigenes sp. nov., a novel plant tumorigenic bacterium isolated from cane gall tumors on thornless blackberry.</title>
        <authorList>
            <person name="Kuzmanovi N."/>
            <person name="Smalla K."/>
            <person name="Gronow S."/>
            <person name="PuBawska J."/>
        </authorList>
    </citation>
    <scope>NUCLEOTIDE SEQUENCE [LARGE SCALE GENOMIC DNA]</scope>
    <source>
        <strain evidence="1 2">CCBAU 85046</strain>
    </source>
</reference>
<sequence length="119" mass="13617">MHLLRREFKGRAEILEQMKSVEVMRISPEGSLMLRSRGPLAVVEDNDSPSSRPNDHIPVEGFYDDVIDDRKGIIRIASLVRLAIHVTDGRLSELEIYKENGTPILIDPYEADLSRVHFY</sequence>
<dbReference type="Proteomes" id="UP000248925">
    <property type="component" value="Unassembled WGS sequence"/>
</dbReference>
<evidence type="ECO:0000313" key="2">
    <source>
        <dbReference type="Proteomes" id="UP000248925"/>
    </source>
</evidence>
<protein>
    <submittedName>
        <fullName evidence="1">Uncharacterized protein</fullName>
    </submittedName>
</protein>
<accession>A0A2W4CNZ8</accession>
<dbReference type="EMBL" id="PCDP01000034">
    <property type="protein sequence ID" value="PZM14422.1"/>
    <property type="molecule type" value="Genomic_DNA"/>
</dbReference>